<comment type="caution">
    <text evidence="2">The sequence shown here is derived from an EMBL/GenBank/DDBJ whole genome shotgun (WGS) entry which is preliminary data.</text>
</comment>
<dbReference type="Proteomes" id="UP000623467">
    <property type="component" value="Unassembled WGS sequence"/>
</dbReference>
<evidence type="ECO:0000256" key="1">
    <source>
        <dbReference type="SAM" id="MobiDB-lite"/>
    </source>
</evidence>
<reference evidence="2" key="1">
    <citation type="submission" date="2020-05" db="EMBL/GenBank/DDBJ databases">
        <title>Mycena genomes resolve the evolution of fungal bioluminescence.</title>
        <authorList>
            <person name="Tsai I.J."/>
        </authorList>
    </citation>
    <scope>NUCLEOTIDE SEQUENCE</scope>
    <source>
        <strain evidence="2">160909Yilan</strain>
    </source>
</reference>
<evidence type="ECO:0000313" key="3">
    <source>
        <dbReference type="Proteomes" id="UP000623467"/>
    </source>
</evidence>
<name>A0A8H7DA22_9AGAR</name>
<dbReference type="AlphaFoldDB" id="A0A8H7DA22"/>
<protein>
    <recommendedName>
        <fullName evidence="4">Protein kinase domain-containing protein</fullName>
    </recommendedName>
</protein>
<evidence type="ECO:0008006" key="4">
    <source>
        <dbReference type="Google" id="ProtNLM"/>
    </source>
</evidence>
<feature type="compositionally biased region" description="Polar residues" evidence="1">
    <location>
        <begin position="1"/>
        <end position="24"/>
    </location>
</feature>
<evidence type="ECO:0000313" key="2">
    <source>
        <dbReference type="EMBL" id="KAF7364423.1"/>
    </source>
</evidence>
<organism evidence="2 3">
    <name type="scientific">Mycena sanguinolenta</name>
    <dbReference type="NCBI Taxonomy" id="230812"/>
    <lineage>
        <taxon>Eukaryota</taxon>
        <taxon>Fungi</taxon>
        <taxon>Dikarya</taxon>
        <taxon>Basidiomycota</taxon>
        <taxon>Agaricomycotina</taxon>
        <taxon>Agaricomycetes</taxon>
        <taxon>Agaricomycetidae</taxon>
        <taxon>Agaricales</taxon>
        <taxon>Marasmiineae</taxon>
        <taxon>Mycenaceae</taxon>
        <taxon>Mycena</taxon>
    </lineage>
</organism>
<dbReference type="OrthoDB" id="258495at2759"/>
<gene>
    <name evidence="2" type="ORF">MSAN_01103300</name>
</gene>
<accession>A0A8H7DA22</accession>
<keyword evidence="3" id="KW-1185">Reference proteome</keyword>
<feature type="region of interest" description="Disordered" evidence="1">
    <location>
        <begin position="1"/>
        <end position="42"/>
    </location>
</feature>
<dbReference type="EMBL" id="JACAZH010000007">
    <property type="protein sequence ID" value="KAF7364423.1"/>
    <property type="molecule type" value="Genomic_DNA"/>
</dbReference>
<sequence>MPSTRLSAESTPGNMESQQRSGSARSDVHAARGPELGTKRGSNGWRTLVNYISGGQGGRGGNGLQGHGGAGGAGEGPTLHYDLKAENIVVKTFNGLDATPSDFLRIPLGNLDLRSEILLDAAAGAVWRHHEQKRASVRRMYSARVVGHTEPMTVALYQGDNAEEEWKRDLARHSGLRHPHIVQIYASACSFGIHATIFHDDLVPFRQFLASFQTSAILRAYILWYTNKDWMDAFNHCTGLISSMNLVLLHHCIVAIFAETEHQSYTRWIRRSTGRLCVEFGNFITDDGFVAGPIVQSPPQSMLNLHDPNQESMIIASLGYFEWYSLCALYLSQCGLIDVSARADVSLGSIICWPSGSRFEHAIEIASATEVQNDWSGWYGATAQWREDEGAARYNSKDVFGCELYLDKTSSALWLAQANYIFRQLKIVSNHEDYMLVNCVRFTLKISKTRHDPPDGYLFVCSPTDFETGPTSLRWPNCPAYWSLDPSSGNPLSDEEASRLGFPTITRRTWVRTVFWDGTVYAGLHKFDECKGFDPESQDVARELVYPLYEVCVPASVAMKWNFPVDRDDGSNYSSSYSEEEYSTEDEIESNSYLASSCVEVLTTDDESFLEEFSFDERLTAENEDSLRNFPSHETIVAPYYSIGELAELVKFGLIVVLGLMTLYEYAGITKAHAKPYKTTSSACAGAPAPTLPFGRASVTSSVVALLPLDACRRGTGNVLTPSIQACTGSFGALRQLVNSLIGLDLPPAAHASILRPRGQFLALSPFASFWSPSLLLSLPSLCRSYPPISYSAFDSLEFPLWNRRVSKSGGGSLHWVRTRRTMSLIGQDSMAAQRRCPHESSSLLLFPFFICPLHPPPPTSPLPSAFSSSHSRSLTVTSSASASRRFHVASSPSSAPSYQRQHPVPPFHLHRRALFYCRTSTTVSLHNASPNSPAHLAHPSCPVIAPVVSSIFLGLASWSLIPMIQVTCAAIYLQMILLPGHSRASVASTNPFDTTASTLAVYTNPSRIDNSYFLLSI</sequence>
<proteinExistence type="predicted"/>